<protein>
    <submittedName>
        <fullName evidence="3">Phospholipid/cholesterol/gamma-HCH transport system substrate-binding protein</fullName>
    </submittedName>
</protein>
<organism evidence="3 4">
    <name type="scientific">Desulfobaculum bizertense DSM 18034</name>
    <dbReference type="NCBI Taxonomy" id="1121442"/>
    <lineage>
        <taxon>Bacteria</taxon>
        <taxon>Pseudomonadati</taxon>
        <taxon>Thermodesulfobacteriota</taxon>
        <taxon>Desulfovibrionia</taxon>
        <taxon>Desulfovibrionales</taxon>
        <taxon>Desulfovibrionaceae</taxon>
        <taxon>Desulfobaculum</taxon>
    </lineage>
</organism>
<keyword evidence="1" id="KW-1133">Transmembrane helix</keyword>
<dbReference type="OrthoDB" id="9788420at2"/>
<feature type="transmembrane region" description="Helical" evidence="1">
    <location>
        <begin position="12"/>
        <end position="30"/>
    </location>
</feature>
<dbReference type="STRING" id="1121442.SAMN02745702_00372"/>
<dbReference type="InterPro" id="IPR003399">
    <property type="entry name" value="Mce/MlaD"/>
</dbReference>
<dbReference type="Proteomes" id="UP000189733">
    <property type="component" value="Unassembled WGS sequence"/>
</dbReference>
<evidence type="ECO:0000256" key="1">
    <source>
        <dbReference type="SAM" id="Phobius"/>
    </source>
</evidence>
<keyword evidence="1" id="KW-0472">Membrane</keyword>
<keyword evidence="1" id="KW-0812">Transmembrane</keyword>
<evidence type="ECO:0000313" key="4">
    <source>
        <dbReference type="Proteomes" id="UP000189733"/>
    </source>
</evidence>
<dbReference type="InterPro" id="IPR052336">
    <property type="entry name" value="MlaD_Phospholipid_Transporter"/>
</dbReference>
<dbReference type="GO" id="GO:0005548">
    <property type="term" value="F:phospholipid transporter activity"/>
    <property type="evidence" value="ECO:0007669"/>
    <property type="project" value="TreeGrafter"/>
</dbReference>
<evidence type="ECO:0000259" key="2">
    <source>
        <dbReference type="Pfam" id="PF02470"/>
    </source>
</evidence>
<dbReference type="PANTHER" id="PTHR33371">
    <property type="entry name" value="INTERMEMBRANE PHOSPHOLIPID TRANSPORT SYSTEM BINDING PROTEIN MLAD-RELATED"/>
    <property type="match status" value="1"/>
</dbReference>
<sequence length="505" mass="55199">MTGKSGAEVKVGVFVFVAILVLAFMSFQVGEQSMLRGGSYDLDVYFDSVTGLKEGAPVEIAGIEVGRVQRIALENGRARLTLAVDDKVKLHADVVAHIMTRGVLGDKYVSLEGGTEAYPVLAEGGMIQRSDRTADLEVLMNKVGKIADDISSVTSSVSGVLGGEKGKQDLQMTFESMRDLTVTLNQMVQRNVESIDMIVENMREFSKDLRDVSTDNKRSVNTIIKNFEVASADMRQTLGQMNSVLGKIDRGQGAAGRLVNDEEMGDNLHSTVASLESVARKIDEGKGSLGKLVNDDTTARELDKALEGINTFLGKQEQFKTSVDFSAEYLADSDNVKTYLNMLIEPSSSHFYMIGVVSDPGGRTRKTETITETSINGGPTTVEVENEEKTEKDRILFNAQIGKRWGDLALRGGLMESTGGVGLDYYLWDDRIKAYFEAFDFDDDDPPHLKAGAKIYFLKNFYATAGWDDFASDSGNSSFFAGLGLYFTDDDLKYLISGSSIPIDN</sequence>
<dbReference type="RefSeq" id="WP_078683683.1">
    <property type="nucleotide sequence ID" value="NZ_FUYA01000001.1"/>
</dbReference>
<feature type="domain" description="Mce/MlaD" evidence="2">
    <location>
        <begin position="39"/>
        <end position="114"/>
    </location>
</feature>
<dbReference type="PANTHER" id="PTHR33371:SF4">
    <property type="entry name" value="INTERMEMBRANE PHOSPHOLIPID TRANSPORT SYSTEM BINDING PROTEIN MLAD"/>
    <property type="match status" value="1"/>
</dbReference>
<reference evidence="3 4" key="1">
    <citation type="submission" date="2017-02" db="EMBL/GenBank/DDBJ databases">
        <authorList>
            <person name="Peterson S.W."/>
        </authorList>
    </citation>
    <scope>NUCLEOTIDE SEQUENCE [LARGE SCALE GENOMIC DNA]</scope>
    <source>
        <strain evidence="3 4">DSM 18034</strain>
    </source>
</reference>
<dbReference type="GO" id="GO:0005543">
    <property type="term" value="F:phospholipid binding"/>
    <property type="evidence" value="ECO:0007669"/>
    <property type="project" value="TreeGrafter"/>
</dbReference>
<dbReference type="Pfam" id="PF02470">
    <property type="entry name" value="MlaD"/>
    <property type="match status" value="1"/>
</dbReference>
<dbReference type="AlphaFoldDB" id="A0A1T4VI83"/>
<evidence type="ECO:0000313" key="3">
    <source>
        <dbReference type="EMBL" id="SKA64623.1"/>
    </source>
</evidence>
<proteinExistence type="predicted"/>
<name>A0A1T4VI83_9BACT</name>
<dbReference type="EMBL" id="FUYA01000001">
    <property type="protein sequence ID" value="SKA64623.1"/>
    <property type="molecule type" value="Genomic_DNA"/>
</dbReference>
<accession>A0A1T4VI83</accession>
<keyword evidence="4" id="KW-1185">Reference proteome</keyword>
<gene>
    <name evidence="3" type="ORF">SAMN02745702_00372</name>
</gene>